<keyword evidence="12" id="KW-1185">Reference proteome</keyword>
<protein>
    <submittedName>
        <fullName evidence="11">G12362 protein</fullName>
    </submittedName>
</protein>
<evidence type="ECO:0000313" key="12">
    <source>
        <dbReference type="Proteomes" id="UP001497392"/>
    </source>
</evidence>
<feature type="compositionally biased region" description="Low complexity" evidence="8">
    <location>
        <begin position="861"/>
        <end position="871"/>
    </location>
</feature>
<dbReference type="InterPro" id="IPR001611">
    <property type="entry name" value="Leu-rich_rpt"/>
</dbReference>
<dbReference type="InterPro" id="IPR050647">
    <property type="entry name" value="Plant_LRR-RLKs"/>
</dbReference>
<dbReference type="PANTHER" id="PTHR48056">
    <property type="entry name" value="LRR RECEPTOR-LIKE SERINE/THREONINE-PROTEIN KINASE-RELATED"/>
    <property type="match status" value="1"/>
</dbReference>
<dbReference type="Pfam" id="PF08263">
    <property type="entry name" value="LRRNT_2"/>
    <property type="match status" value="2"/>
</dbReference>
<dbReference type="SUPFAM" id="SSF56112">
    <property type="entry name" value="Protein kinase-like (PK-like)"/>
    <property type="match status" value="1"/>
</dbReference>
<name>A0ABP1GA56_9CHLO</name>
<keyword evidence="6 7" id="KW-0067">ATP-binding</keyword>
<proteinExistence type="predicted"/>
<dbReference type="PROSITE" id="PS50011">
    <property type="entry name" value="PROTEIN_KINASE_DOM"/>
    <property type="match status" value="1"/>
</dbReference>
<evidence type="ECO:0000256" key="6">
    <source>
        <dbReference type="ARBA" id="ARBA00022840"/>
    </source>
</evidence>
<dbReference type="SUPFAM" id="SSF52058">
    <property type="entry name" value="L domain-like"/>
    <property type="match status" value="2"/>
</dbReference>
<evidence type="ECO:0000259" key="10">
    <source>
        <dbReference type="PROSITE" id="PS50011"/>
    </source>
</evidence>
<dbReference type="Pfam" id="PF07714">
    <property type="entry name" value="PK_Tyr_Ser-Thr"/>
    <property type="match status" value="1"/>
</dbReference>
<dbReference type="EMBL" id="CAXHTA020000019">
    <property type="protein sequence ID" value="CAL5229100.1"/>
    <property type="molecule type" value="Genomic_DNA"/>
</dbReference>
<dbReference type="Pfam" id="PF00560">
    <property type="entry name" value="LRR_1"/>
    <property type="match status" value="4"/>
</dbReference>
<dbReference type="Proteomes" id="UP001497392">
    <property type="component" value="Unassembled WGS sequence"/>
</dbReference>
<dbReference type="InterPro" id="IPR032675">
    <property type="entry name" value="LRR_dom_sf"/>
</dbReference>
<dbReference type="Gene3D" id="3.80.10.10">
    <property type="entry name" value="Ribonuclease Inhibitor"/>
    <property type="match status" value="2"/>
</dbReference>
<sequence length="1219" mass="130332">MSVGVAGQFNTGTTGYSPDQAGLLAMMHAFTNWRWYQERAECNDWSERPGAQYCNWDGVRCNAAGQVTEVIFLKNGSYLTGNVGDMLYGASLMPNLQILDASDQALSGQLSAVQLPTLRVLDLSNNSIQGAIPTDWGQSGSFPNLQKMGLSFNHELNGTLPATWGSDGSSLQNLTELHLTNDRLSGPLPSSWAGNLPALQVLNLSANELTGPLPAEWSTLKLTTLALDRNALTGSIPATFGTSGSWGQLSMLQLAGNLLNGTIPERMQNISSGNVLPALKVADIGNNFLQGSIPERIGAAGLTLLSGAGNALCGDIPGNMSVYNCNYNDSTCTAVQKAFPGNLSMCSGQMLPHSLRSSAPPVSADGITLMKVAQALDNFALVSRTRAFVGWDSSPVCTWTGVTCSAQQSGKLIGVNFTQALPPSQPAQPNVGHNIMLTGPAAEVLVALSGLPSLTFIDFTSQRLYGPLPANVTFPKLKFLGLGYNLLQGPLPSWSGTMMTALQFLMLDGNWNLTGQLPPDWGAGSSMSRLSVLSAHDSDLKGPLPASWSSQLPELQIIDLTNNLISGTLPDTWSSFASVTLLSVRNNNMTGTLPNAWGQGGRQTLPLLQTLDLSGNSLTGTLPSSWGQNSAMSSLKMLDLQKNNFSGSIPASWGDSAANQPRFSQLTALAVQPGNTNLCGHVPKGLPTYGRYFYTNVWQKLTCTCCDSDALAPAPAPASNVTSAAQNAPSGQPAAAQASSSSNLGAIIGGVVGGVAILALAALAAVCLVVRRHRRAHAEQKLSHYHEYNGKDGVLALEGTQTQRSIDGSFVKKVNAKDDPHGDLVDSDSFIAANPRSLLELDRPPRSIPITETGSVRSAQSLGSLPGSLRSSESDPATWTLPTLPWRDWELNLDDLRVFLNDDGSEMELGRGGFGVVLRGTYRMAPVAIKRLKDQSLEQQEVFMREMALLRGCRGSRYIVPFVGASLQPNCTVLAMDLMENGSLWMGLTRKGKDGKPLFQWNQRGKRVAYEVLMGLHYLHGFKVVMLDLKSPNVLLAADGTAKLADVGLARLMSVTSLSHKIPTGTWAWAAPEALLGNKVNIKADMYSFGVLLWEIITLERPLQRGNLREPIVPDEAPQDIVDLMERCMQMDPEVRPDAVECIEVISKHLRLPQNGSGKFRDAPMRASSGESPTAYRRSPGASTIDTRSPGPRSNSSDMKTPGGRSSSGENKPPLWQVT</sequence>
<keyword evidence="4" id="KW-0677">Repeat</keyword>
<feature type="compositionally biased region" description="Low complexity" evidence="8">
    <location>
        <begin position="723"/>
        <end position="736"/>
    </location>
</feature>
<dbReference type="InterPro" id="IPR001245">
    <property type="entry name" value="Ser-Thr/Tyr_kinase_cat_dom"/>
</dbReference>
<dbReference type="SMART" id="SM00369">
    <property type="entry name" value="LRR_TYP"/>
    <property type="match status" value="5"/>
</dbReference>
<reference evidence="11 12" key="1">
    <citation type="submission" date="2024-06" db="EMBL/GenBank/DDBJ databases">
        <authorList>
            <person name="Kraege A."/>
            <person name="Thomma B."/>
        </authorList>
    </citation>
    <scope>NUCLEOTIDE SEQUENCE [LARGE SCALE GENOMIC DNA]</scope>
</reference>
<evidence type="ECO:0000256" key="9">
    <source>
        <dbReference type="SAM" id="Phobius"/>
    </source>
</evidence>
<dbReference type="PROSITE" id="PS00107">
    <property type="entry name" value="PROTEIN_KINASE_ATP"/>
    <property type="match status" value="1"/>
</dbReference>
<evidence type="ECO:0000313" key="11">
    <source>
        <dbReference type="EMBL" id="CAL5229100.1"/>
    </source>
</evidence>
<accession>A0ABP1GA56</accession>
<dbReference type="InterPro" id="IPR003591">
    <property type="entry name" value="Leu-rich_rpt_typical-subtyp"/>
</dbReference>
<dbReference type="InterPro" id="IPR013210">
    <property type="entry name" value="LRR_N_plant-typ"/>
</dbReference>
<gene>
    <name evidence="11" type="primary">g12362</name>
    <name evidence="11" type="ORF">VP750_LOCUS11006</name>
</gene>
<comment type="caution">
    <text evidence="11">The sequence shown here is derived from an EMBL/GenBank/DDBJ whole genome shotgun (WGS) entry which is preliminary data.</text>
</comment>
<dbReference type="InterPro" id="IPR017441">
    <property type="entry name" value="Protein_kinase_ATP_BS"/>
</dbReference>
<evidence type="ECO:0000256" key="2">
    <source>
        <dbReference type="ARBA" id="ARBA00004430"/>
    </source>
</evidence>
<dbReference type="InterPro" id="IPR011009">
    <property type="entry name" value="Kinase-like_dom_sf"/>
</dbReference>
<dbReference type="InterPro" id="IPR000719">
    <property type="entry name" value="Prot_kinase_dom"/>
</dbReference>
<evidence type="ECO:0000256" key="1">
    <source>
        <dbReference type="ARBA" id="ARBA00004370"/>
    </source>
</evidence>
<evidence type="ECO:0000256" key="3">
    <source>
        <dbReference type="ARBA" id="ARBA00022614"/>
    </source>
</evidence>
<feature type="transmembrane region" description="Helical" evidence="9">
    <location>
        <begin position="744"/>
        <end position="770"/>
    </location>
</feature>
<keyword evidence="9" id="KW-1133">Transmembrane helix</keyword>
<evidence type="ECO:0000256" key="7">
    <source>
        <dbReference type="PROSITE-ProRule" id="PRU10141"/>
    </source>
</evidence>
<feature type="domain" description="Protein kinase" evidence="10">
    <location>
        <begin position="903"/>
        <end position="1152"/>
    </location>
</feature>
<keyword evidence="5 7" id="KW-0547">Nucleotide-binding</keyword>
<feature type="compositionally biased region" description="Polar residues" evidence="8">
    <location>
        <begin position="1181"/>
        <end position="1210"/>
    </location>
</feature>
<feature type="region of interest" description="Disordered" evidence="8">
    <location>
        <begin position="842"/>
        <end position="876"/>
    </location>
</feature>
<dbReference type="Pfam" id="PF13855">
    <property type="entry name" value="LRR_8"/>
    <property type="match status" value="1"/>
</dbReference>
<evidence type="ECO:0000256" key="5">
    <source>
        <dbReference type="ARBA" id="ARBA00022741"/>
    </source>
</evidence>
<feature type="binding site" evidence="7">
    <location>
        <position position="930"/>
    </location>
    <ligand>
        <name>ATP</name>
        <dbReference type="ChEBI" id="CHEBI:30616"/>
    </ligand>
</feature>
<comment type="subcellular location">
    <subcellularLocation>
        <location evidence="2">Cytoplasm</location>
        <location evidence="2">Cytoskeleton</location>
        <location evidence="2">Cilium axoneme</location>
    </subcellularLocation>
    <subcellularLocation>
        <location evidence="1">Membrane</location>
    </subcellularLocation>
</comment>
<dbReference type="Gene3D" id="1.10.510.10">
    <property type="entry name" value="Transferase(Phosphotransferase) domain 1"/>
    <property type="match status" value="1"/>
</dbReference>
<feature type="region of interest" description="Disordered" evidence="8">
    <location>
        <begin position="716"/>
        <end position="736"/>
    </location>
</feature>
<keyword evidence="9" id="KW-0472">Membrane</keyword>
<organism evidence="11 12">
    <name type="scientific">Coccomyxa viridis</name>
    <dbReference type="NCBI Taxonomy" id="1274662"/>
    <lineage>
        <taxon>Eukaryota</taxon>
        <taxon>Viridiplantae</taxon>
        <taxon>Chlorophyta</taxon>
        <taxon>core chlorophytes</taxon>
        <taxon>Trebouxiophyceae</taxon>
        <taxon>Trebouxiophyceae incertae sedis</taxon>
        <taxon>Coccomyxaceae</taxon>
        <taxon>Coccomyxa</taxon>
    </lineage>
</organism>
<feature type="region of interest" description="Disordered" evidence="8">
    <location>
        <begin position="1154"/>
        <end position="1219"/>
    </location>
</feature>
<feature type="compositionally biased region" description="Polar residues" evidence="8">
    <location>
        <begin position="850"/>
        <end position="860"/>
    </location>
</feature>
<dbReference type="SMART" id="SM00220">
    <property type="entry name" value="S_TKc"/>
    <property type="match status" value="1"/>
</dbReference>
<evidence type="ECO:0000256" key="4">
    <source>
        <dbReference type="ARBA" id="ARBA00022737"/>
    </source>
</evidence>
<keyword evidence="9" id="KW-0812">Transmembrane</keyword>
<evidence type="ECO:0000256" key="8">
    <source>
        <dbReference type="SAM" id="MobiDB-lite"/>
    </source>
</evidence>
<dbReference type="PANTHER" id="PTHR48056:SF81">
    <property type="entry name" value="RECEPTOR PROTEIN-TYROSINE KINASE CEPR1"/>
    <property type="match status" value="1"/>
</dbReference>
<keyword evidence="3" id="KW-0433">Leucine-rich repeat</keyword>